<feature type="region of interest" description="Disordered" evidence="1">
    <location>
        <begin position="496"/>
        <end position="540"/>
    </location>
</feature>
<reference evidence="2 3" key="1">
    <citation type="submission" date="2019-01" db="EMBL/GenBank/DDBJ databases">
        <title>A draft genome assembly of the solar-powered sea slug Elysia chlorotica.</title>
        <authorList>
            <person name="Cai H."/>
            <person name="Li Q."/>
            <person name="Fang X."/>
            <person name="Li J."/>
            <person name="Curtis N.E."/>
            <person name="Altenburger A."/>
            <person name="Shibata T."/>
            <person name="Feng M."/>
            <person name="Maeda T."/>
            <person name="Schwartz J.A."/>
            <person name="Shigenobu S."/>
            <person name="Lundholm N."/>
            <person name="Nishiyama T."/>
            <person name="Yang H."/>
            <person name="Hasebe M."/>
            <person name="Li S."/>
            <person name="Pierce S.K."/>
            <person name="Wang J."/>
        </authorList>
    </citation>
    <scope>NUCLEOTIDE SEQUENCE [LARGE SCALE GENOMIC DNA]</scope>
    <source>
        <strain evidence="2">EC2010</strain>
        <tissue evidence="2">Whole organism of an adult</tissue>
    </source>
</reference>
<feature type="non-terminal residue" evidence="2">
    <location>
        <position position="540"/>
    </location>
</feature>
<feature type="compositionally biased region" description="Basic and acidic residues" evidence="1">
    <location>
        <begin position="518"/>
        <end position="540"/>
    </location>
</feature>
<gene>
    <name evidence="2" type="ORF">EGW08_021516</name>
</gene>
<evidence type="ECO:0000256" key="1">
    <source>
        <dbReference type="SAM" id="MobiDB-lite"/>
    </source>
</evidence>
<feature type="region of interest" description="Disordered" evidence="1">
    <location>
        <begin position="155"/>
        <end position="183"/>
    </location>
</feature>
<feature type="compositionally biased region" description="Low complexity" evidence="1">
    <location>
        <begin position="15"/>
        <end position="26"/>
    </location>
</feature>
<dbReference type="AlphaFoldDB" id="A0A433SNI4"/>
<feature type="compositionally biased region" description="Low complexity" evidence="1">
    <location>
        <begin position="195"/>
        <end position="212"/>
    </location>
</feature>
<comment type="caution">
    <text evidence="2">The sequence shown here is derived from an EMBL/GenBank/DDBJ whole genome shotgun (WGS) entry which is preliminary data.</text>
</comment>
<proteinExistence type="predicted"/>
<feature type="compositionally biased region" description="Basic and acidic residues" evidence="1">
    <location>
        <begin position="243"/>
        <end position="263"/>
    </location>
</feature>
<evidence type="ECO:0000313" key="2">
    <source>
        <dbReference type="EMBL" id="RUS70725.1"/>
    </source>
</evidence>
<feature type="region of interest" description="Disordered" evidence="1">
    <location>
        <begin position="1"/>
        <end position="50"/>
    </location>
</feature>
<feature type="compositionally biased region" description="Polar residues" evidence="1">
    <location>
        <begin position="27"/>
        <end position="37"/>
    </location>
</feature>
<feature type="compositionally biased region" description="Polar residues" evidence="1">
    <location>
        <begin position="320"/>
        <end position="335"/>
    </location>
</feature>
<protein>
    <submittedName>
        <fullName evidence="2">Uncharacterized protein</fullName>
    </submittedName>
</protein>
<feature type="region of interest" description="Disordered" evidence="1">
    <location>
        <begin position="304"/>
        <end position="437"/>
    </location>
</feature>
<evidence type="ECO:0000313" key="3">
    <source>
        <dbReference type="Proteomes" id="UP000271974"/>
    </source>
</evidence>
<name>A0A433SNI4_ELYCH</name>
<dbReference type="Proteomes" id="UP000271974">
    <property type="component" value="Unassembled WGS sequence"/>
</dbReference>
<accession>A0A433SNI4</accession>
<feature type="region of interest" description="Disordered" evidence="1">
    <location>
        <begin position="195"/>
        <end position="279"/>
    </location>
</feature>
<organism evidence="2 3">
    <name type="scientific">Elysia chlorotica</name>
    <name type="common">Eastern emerald elysia</name>
    <name type="synonym">Sea slug</name>
    <dbReference type="NCBI Taxonomy" id="188477"/>
    <lineage>
        <taxon>Eukaryota</taxon>
        <taxon>Metazoa</taxon>
        <taxon>Spiralia</taxon>
        <taxon>Lophotrochozoa</taxon>
        <taxon>Mollusca</taxon>
        <taxon>Gastropoda</taxon>
        <taxon>Heterobranchia</taxon>
        <taxon>Euthyneura</taxon>
        <taxon>Panpulmonata</taxon>
        <taxon>Sacoglossa</taxon>
        <taxon>Placobranchoidea</taxon>
        <taxon>Plakobranchidae</taxon>
        <taxon>Elysia</taxon>
    </lineage>
</organism>
<feature type="compositionally biased region" description="Basic and acidic residues" evidence="1">
    <location>
        <begin position="357"/>
        <end position="377"/>
    </location>
</feature>
<dbReference type="EMBL" id="RQTK01001345">
    <property type="protein sequence ID" value="RUS70725.1"/>
    <property type="molecule type" value="Genomic_DNA"/>
</dbReference>
<dbReference type="OrthoDB" id="6114324at2759"/>
<sequence length="540" mass="60620">MATGDLTMRPKFEQLPPLDSSDTPSSANQEPEPQASNGEWEGPPRRNTVDLNYMHRPPTILPNYGKRKGVLKLKTNVPRVLLFDNVTQQTMLDVELSCLQSQRHKADRELSMQTRSFILRRQFKQRFLKNLTKVIHGDDYWQFEQEYLGLANSDGQRKEAWPAGSPGGRHEGRFLPSLTSGRDGETRMLRRQCQNPHQYNHSQQHNHQQSLNGASSGKPGQGQKRGNPELSNARWSAAVVNGNDRKRREAQHGVDKEGHREVSLPHIRISPPQSSAPSELLQFSPPRKVGFRFQKTPNGITRIFHAHDNAGDDDEDENQHQTAIDSEISVNSTFVDNDNNENGDEKDTNQNITNRENSGHSENDISDAKSSDPEVKTNADAPQTTVQNPRPFKNFRRITNPFADRPNSTDKESNAAAEPLEEEVHREFPTTTDQPTLDHRFRGLNKLLVRQDPPNDGYIELSPSFPRDGPVNKLHTRIRELHLDAGRAPLGPGFTGLRAGSARGSVSQAATPALSDCGHSDSEGEDEHNERTHNDALLRL</sequence>
<keyword evidence="3" id="KW-1185">Reference proteome</keyword>